<keyword evidence="4" id="KW-0472">Membrane</keyword>
<name>A0A8J2T831_ZYGB2</name>
<comment type="subcellular location">
    <subcellularLocation>
        <location evidence="1">Cytoplasmic vesicle membrane</location>
    </subcellularLocation>
</comment>
<dbReference type="SUPFAM" id="SSF64356">
    <property type="entry name" value="SNARE-like"/>
    <property type="match status" value="1"/>
</dbReference>
<evidence type="ECO:0000313" key="10">
    <source>
        <dbReference type="Proteomes" id="UP000019375"/>
    </source>
</evidence>
<evidence type="ECO:0000256" key="1">
    <source>
        <dbReference type="ARBA" id="ARBA00004156"/>
    </source>
</evidence>
<accession>A0A8J2T831</accession>
<dbReference type="OrthoDB" id="10259133at2759"/>
<evidence type="ECO:0000256" key="4">
    <source>
        <dbReference type="ARBA" id="ARBA00023136"/>
    </source>
</evidence>
<feature type="domain" description="MHD" evidence="8">
    <location>
        <begin position="236"/>
        <end position="537"/>
    </location>
</feature>
<dbReference type="GO" id="GO:0006886">
    <property type="term" value="P:intracellular protein transport"/>
    <property type="evidence" value="ECO:0007669"/>
    <property type="project" value="UniProtKB-UniRule"/>
</dbReference>
<dbReference type="GO" id="GO:0030131">
    <property type="term" value="C:clathrin adaptor complex"/>
    <property type="evidence" value="ECO:0007669"/>
    <property type="project" value="UniProtKB-UniRule"/>
</dbReference>
<evidence type="ECO:0000256" key="7">
    <source>
        <dbReference type="SAM" id="MobiDB-lite"/>
    </source>
</evidence>
<dbReference type="PROSITE" id="PS51072">
    <property type="entry name" value="MHD"/>
    <property type="match status" value="1"/>
</dbReference>
<dbReference type="PROSITE" id="PS00990">
    <property type="entry name" value="CLAT_ADAPTOR_M_1"/>
    <property type="match status" value="1"/>
</dbReference>
<keyword evidence="10" id="KW-1185">Reference proteome</keyword>
<dbReference type="PANTHER" id="PTHR10529">
    <property type="entry name" value="AP COMPLEX SUBUNIT MU"/>
    <property type="match status" value="1"/>
</dbReference>
<dbReference type="Proteomes" id="UP000019375">
    <property type="component" value="Unassembled WGS sequence"/>
</dbReference>
<dbReference type="CDD" id="cd14828">
    <property type="entry name" value="AP_Mu_N"/>
    <property type="match status" value="1"/>
</dbReference>
<evidence type="ECO:0000256" key="2">
    <source>
        <dbReference type="ARBA" id="ARBA00022448"/>
    </source>
</evidence>
<feature type="compositionally biased region" description="Acidic residues" evidence="7">
    <location>
        <begin position="147"/>
        <end position="158"/>
    </location>
</feature>
<evidence type="ECO:0000256" key="5">
    <source>
        <dbReference type="ARBA" id="ARBA00023329"/>
    </source>
</evidence>
<dbReference type="Gene3D" id="2.60.40.1170">
    <property type="entry name" value="Mu homology domain, subdomain B"/>
    <property type="match status" value="2"/>
</dbReference>
<dbReference type="InterPro" id="IPR011012">
    <property type="entry name" value="Longin-like_dom_sf"/>
</dbReference>
<sequence>MSSCIYILDEDLEPLISKNIKSIPNLQAVVKLFQEAYTPTAPPIIFNRSWYFIHTKRASLMFLSAVHFNDESANIMSIAVYIDRFYVLLKKYLGVTELDRTMVLDNVLLILELFDESMDYGIAQMTEPGVMRDYIRVKVNQPGTSIDDLEEASSDEEAEKSAEQESQDNRKVKKLNRQSFYGFLQKTQTVLSKRGHDSDNEEEKEMEKSDLYINSYIANTTVMPISWRAKGIHYGKNEFFLDVVEKVQYVADFREGTVRKNLIHGRIHCKCYLSGMPKLRIALNKLLQQDAQFMAHSKFHHCVATESLNQKELEFVPPDGDFVLCEYELKRHVNDIPMLKITSFEVKPKLKKFKVQISVQLESHFKSRNFTSILNVKVPLQLLFDRYQIDLSKPTRFKSDSGQVLFNLSDDFLLWEIGQMRGGHGETQLAMTAEFSLFNREEYEREQEERKHSMNPPPLREGPKLEELYAQTHSQKDSNLAIKSVESQLVSINFEIPYITCSGLKVEYLKIEEEQLQYQSFPWVRYKTVSDEEYAYLT</sequence>
<dbReference type="GO" id="GO:0030659">
    <property type="term" value="C:cytoplasmic vesicle membrane"/>
    <property type="evidence" value="ECO:0007669"/>
    <property type="project" value="UniProtKB-SubCell"/>
</dbReference>
<keyword evidence="5" id="KW-0968">Cytoplasmic vesicle</keyword>
<evidence type="ECO:0000313" key="9">
    <source>
        <dbReference type="EMBL" id="CDF90089.1"/>
    </source>
</evidence>
<keyword evidence="2 6" id="KW-0813">Transport</keyword>
<evidence type="ECO:0000256" key="3">
    <source>
        <dbReference type="ARBA" id="ARBA00022927"/>
    </source>
</evidence>
<dbReference type="InterPro" id="IPR018240">
    <property type="entry name" value="Clathrin_mu_CS"/>
</dbReference>
<evidence type="ECO:0000256" key="6">
    <source>
        <dbReference type="PIRNR" id="PIRNR005992"/>
    </source>
</evidence>
<organism evidence="9 10">
    <name type="scientific">Zygosaccharomyces bailii (strain CLIB 213 / ATCC 58445 / CBS 680 / BCRC 21525 / NBRC 1098 / NCYC 1416 / NRRL Y-2227)</name>
    <dbReference type="NCBI Taxonomy" id="1333698"/>
    <lineage>
        <taxon>Eukaryota</taxon>
        <taxon>Fungi</taxon>
        <taxon>Dikarya</taxon>
        <taxon>Ascomycota</taxon>
        <taxon>Saccharomycotina</taxon>
        <taxon>Saccharomycetes</taxon>
        <taxon>Saccharomycetales</taxon>
        <taxon>Saccharomycetaceae</taxon>
        <taxon>Zygosaccharomyces</taxon>
    </lineage>
</organism>
<protein>
    <recommendedName>
        <fullName evidence="8">MHD domain-containing protein</fullName>
    </recommendedName>
</protein>
<dbReference type="InterPro" id="IPR050431">
    <property type="entry name" value="Adaptor_comp_med_subunit"/>
</dbReference>
<gene>
    <name evidence="9" type="ORF">BN860_00298g</name>
</gene>
<proteinExistence type="inferred from homology"/>
<evidence type="ECO:0000259" key="8">
    <source>
        <dbReference type="PROSITE" id="PS51072"/>
    </source>
</evidence>
<feature type="region of interest" description="Disordered" evidence="7">
    <location>
        <begin position="145"/>
        <end position="170"/>
    </location>
</feature>
<dbReference type="EMBL" id="HG316459">
    <property type="protein sequence ID" value="CDF90089.1"/>
    <property type="molecule type" value="Genomic_DNA"/>
</dbReference>
<dbReference type="Pfam" id="PF00928">
    <property type="entry name" value="Adap_comp_sub"/>
    <property type="match status" value="1"/>
</dbReference>
<dbReference type="InterPro" id="IPR027200">
    <property type="entry name" value="Apm2_N"/>
</dbReference>
<dbReference type="InterPro" id="IPR028565">
    <property type="entry name" value="MHD"/>
</dbReference>
<dbReference type="InterPro" id="IPR036168">
    <property type="entry name" value="AP2_Mu_C_sf"/>
</dbReference>
<dbReference type="Gene3D" id="3.30.450.60">
    <property type="match status" value="1"/>
</dbReference>
<keyword evidence="3 6" id="KW-0653">Protein transport</keyword>
<comment type="similarity">
    <text evidence="6">Belongs to the adaptor complexes medium subunit family.</text>
</comment>
<dbReference type="AlphaFoldDB" id="A0A8J2T831"/>
<dbReference type="InterPro" id="IPR001392">
    <property type="entry name" value="Clathrin_mu"/>
</dbReference>
<dbReference type="PIRSF" id="PIRSF005992">
    <property type="entry name" value="Clathrin_mu"/>
    <property type="match status" value="1"/>
</dbReference>
<dbReference type="GO" id="GO:0016192">
    <property type="term" value="P:vesicle-mediated transport"/>
    <property type="evidence" value="ECO:0007669"/>
    <property type="project" value="InterPro"/>
</dbReference>
<feature type="compositionally biased region" description="Basic and acidic residues" evidence="7">
    <location>
        <begin position="159"/>
        <end position="170"/>
    </location>
</feature>
<reference evidence="10" key="1">
    <citation type="journal article" date="2013" name="Genome Announc.">
        <title>Genome sequence of the food spoilage yeast Zygosaccharomyces bailii CLIB 213(T).</title>
        <authorList>
            <person name="Galeote V."/>
            <person name="Bigey F."/>
            <person name="Devillers H."/>
            <person name="Neuveglise C."/>
            <person name="Dequin S."/>
        </authorList>
    </citation>
    <scope>NUCLEOTIDE SEQUENCE [LARGE SCALE GENOMIC DNA]</scope>
    <source>
        <strain evidence="10">CLIB 213 / ATCC 58445 / CBS 680 / CCRC 21525 / NBRC 1098 / NCYC 1416 / NRRL Y-2227</strain>
    </source>
</reference>
<dbReference type="SUPFAM" id="SSF49447">
    <property type="entry name" value="Second domain of Mu2 adaptin subunit (ap50) of ap2 adaptor"/>
    <property type="match status" value="1"/>
</dbReference>